<gene>
    <name evidence="2" type="ORF">M406DRAFT_19814</name>
</gene>
<name>A0A9P5CT25_CRYP1</name>
<dbReference type="Pfam" id="PF12716">
    <property type="entry name" value="Apq12"/>
    <property type="match status" value="1"/>
</dbReference>
<comment type="caution">
    <text evidence="2">The sequence shown here is derived from an EMBL/GenBank/DDBJ whole genome shotgun (WGS) entry which is preliminary data.</text>
</comment>
<dbReference type="GeneID" id="63832575"/>
<keyword evidence="1" id="KW-0812">Transmembrane</keyword>
<dbReference type="InterPro" id="IPR024316">
    <property type="entry name" value="APQ12"/>
</dbReference>
<feature type="transmembrane region" description="Helical" evidence="1">
    <location>
        <begin position="44"/>
        <end position="64"/>
    </location>
</feature>
<accession>A0A9P5CT25</accession>
<feature type="transmembrane region" description="Helical" evidence="1">
    <location>
        <begin position="70"/>
        <end position="92"/>
    </location>
</feature>
<organism evidence="2 3">
    <name type="scientific">Cryphonectria parasitica (strain ATCC 38755 / EP155)</name>
    <dbReference type="NCBI Taxonomy" id="660469"/>
    <lineage>
        <taxon>Eukaryota</taxon>
        <taxon>Fungi</taxon>
        <taxon>Dikarya</taxon>
        <taxon>Ascomycota</taxon>
        <taxon>Pezizomycotina</taxon>
        <taxon>Sordariomycetes</taxon>
        <taxon>Sordariomycetidae</taxon>
        <taxon>Diaporthales</taxon>
        <taxon>Cryphonectriaceae</taxon>
        <taxon>Cryphonectria-Endothia species complex</taxon>
        <taxon>Cryphonectria</taxon>
    </lineage>
</organism>
<dbReference type="EMBL" id="MU032345">
    <property type="protein sequence ID" value="KAF3769232.1"/>
    <property type="molecule type" value="Genomic_DNA"/>
</dbReference>
<reference evidence="2" key="1">
    <citation type="journal article" date="2020" name="Phytopathology">
        <title>Genome sequence of the chestnut blight fungus Cryphonectria parasitica EP155: A fundamental resource for an archetypical invasive plant pathogen.</title>
        <authorList>
            <person name="Crouch J.A."/>
            <person name="Dawe A."/>
            <person name="Aerts A."/>
            <person name="Barry K."/>
            <person name="Churchill A.C.L."/>
            <person name="Grimwood J."/>
            <person name="Hillman B."/>
            <person name="Milgroom M.G."/>
            <person name="Pangilinan J."/>
            <person name="Smith M."/>
            <person name="Salamov A."/>
            <person name="Schmutz J."/>
            <person name="Yadav J."/>
            <person name="Grigoriev I.V."/>
            <person name="Nuss D."/>
        </authorList>
    </citation>
    <scope>NUCLEOTIDE SEQUENCE</scope>
    <source>
        <strain evidence="2">EP155</strain>
    </source>
</reference>
<evidence type="ECO:0000313" key="3">
    <source>
        <dbReference type="Proteomes" id="UP000803844"/>
    </source>
</evidence>
<protein>
    <submittedName>
        <fullName evidence="2">Uncharacterized protein</fullName>
    </submittedName>
</protein>
<evidence type="ECO:0000256" key="1">
    <source>
        <dbReference type="SAM" id="Phobius"/>
    </source>
</evidence>
<dbReference type="RefSeq" id="XP_040780193.1">
    <property type="nucleotide sequence ID" value="XM_040915446.1"/>
</dbReference>
<keyword evidence="3" id="KW-1185">Reference proteome</keyword>
<evidence type="ECO:0000313" key="2">
    <source>
        <dbReference type="EMBL" id="KAF3769232.1"/>
    </source>
</evidence>
<proteinExistence type="predicted"/>
<dbReference type="OrthoDB" id="3559694at2759"/>
<keyword evidence="1" id="KW-0472">Membrane</keyword>
<dbReference type="AlphaFoldDB" id="A0A9P5CT25"/>
<feature type="non-terminal residue" evidence="2">
    <location>
        <position position="136"/>
    </location>
</feature>
<dbReference type="Proteomes" id="UP000803844">
    <property type="component" value="Unassembled WGS sequence"/>
</dbReference>
<sequence>VNRHILSSSSPLNNLRRQFLDTMAPIAEPLVARLNEILVNSPDIVILLLVVLVFVLAVQVLAWIRRMLVWLTGLLFRLMFWAAVAAAIAFVYQRGPEETVRDLVVVVSKIAGYGASLRDVWVAEYQRYDGQQNMAG</sequence>
<keyword evidence="1" id="KW-1133">Transmembrane helix</keyword>
<feature type="non-terminal residue" evidence="2">
    <location>
        <position position="1"/>
    </location>
</feature>